<sequence>MKTRDKFADIRTVNQGLWAPWRKGALPSIDDDKSMAINHILNGIQKEAFCMFDGTFAHTAELLDFLFFLHKQRKYNGLYYPRLEEALREQYPYFFQNEHSPGVAQRRQFDQPLRQDQDLGPQQRYQSNQLDQNHGAQQNGRSGSTQDREYQPNPRDSSQDRGYPPVQRGGIQPTPSGRGGGTQDRGYQPTQNGRGGGTQNRSGHPLNPRGISQDRGRQSTQNGRGGGIPARGRGNGFGTHPITDNPNPRGRVFLTRQPRGNGSNGASVA</sequence>
<accession>A0A914P0U6</accession>
<feature type="compositionally biased region" description="Polar residues" evidence="1">
    <location>
        <begin position="128"/>
        <end position="145"/>
    </location>
</feature>
<dbReference type="AlphaFoldDB" id="A0A914P0U6"/>
<protein>
    <submittedName>
        <fullName evidence="3">Uncharacterized protein</fullName>
    </submittedName>
</protein>
<dbReference type="Proteomes" id="UP000887578">
    <property type="component" value="Unplaced"/>
</dbReference>
<evidence type="ECO:0000313" key="2">
    <source>
        <dbReference type="Proteomes" id="UP000887578"/>
    </source>
</evidence>
<dbReference type="WBParaSite" id="PDA_v2.g11379.t1">
    <property type="protein sequence ID" value="PDA_v2.g11379.t1"/>
    <property type="gene ID" value="PDA_v2.g11379"/>
</dbReference>
<feature type="region of interest" description="Disordered" evidence="1">
    <location>
        <begin position="128"/>
        <end position="269"/>
    </location>
</feature>
<feature type="compositionally biased region" description="Gly residues" evidence="1">
    <location>
        <begin position="223"/>
        <end position="237"/>
    </location>
</feature>
<organism evidence="2 3">
    <name type="scientific">Panagrolaimus davidi</name>
    <dbReference type="NCBI Taxonomy" id="227884"/>
    <lineage>
        <taxon>Eukaryota</taxon>
        <taxon>Metazoa</taxon>
        <taxon>Ecdysozoa</taxon>
        <taxon>Nematoda</taxon>
        <taxon>Chromadorea</taxon>
        <taxon>Rhabditida</taxon>
        <taxon>Tylenchina</taxon>
        <taxon>Panagrolaimomorpha</taxon>
        <taxon>Panagrolaimoidea</taxon>
        <taxon>Panagrolaimidae</taxon>
        <taxon>Panagrolaimus</taxon>
    </lineage>
</organism>
<feature type="compositionally biased region" description="Polar residues" evidence="1">
    <location>
        <begin position="258"/>
        <end position="269"/>
    </location>
</feature>
<name>A0A914P0U6_9BILA</name>
<evidence type="ECO:0000256" key="1">
    <source>
        <dbReference type="SAM" id="MobiDB-lite"/>
    </source>
</evidence>
<proteinExistence type="predicted"/>
<evidence type="ECO:0000313" key="3">
    <source>
        <dbReference type="WBParaSite" id="PDA_v2.g11379.t1"/>
    </source>
</evidence>
<reference evidence="3" key="1">
    <citation type="submission" date="2022-11" db="UniProtKB">
        <authorList>
            <consortium name="WormBaseParasite"/>
        </authorList>
    </citation>
    <scope>IDENTIFICATION</scope>
</reference>
<keyword evidence="2" id="KW-1185">Reference proteome</keyword>